<evidence type="ECO:0000256" key="1">
    <source>
        <dbReference type="ARBA" id="ARBA00004651"/>
    </source>
</evidence>
<feature type="transmembrane region" description="Helical" evidence="6">
    <location>
        <begin position="6"/>
        <end position="29"/>
    </location>
</feature>
<dbReference type="InterPro" id="IPR001123">
    <property type="entry name" value="LeuE-type"/>
</dbReference>
<dbReference type="GO" id="GO:0015171">
    <property type="term" value="F:amino acid transmembrane transporter activity"/>
    <property type="evidence" value="ECO:0007669"/>
    <property type="project" value="TreeGrafter"/>
</dbReference>
<evidence type="ECO:0000313" key="9">
    <source>
        <dbReference type="EMBL" id="MBB4446197.1"/>
    </source>
</evidence>
<keyword evidence="4 6" id="KW-1133">Transmembrane helix</keyword>
<feature type="transmembrane region" description="Helical" evidence="6">
    <location>
        <begin position="149"/>
        <end position="172"/>
    </location>
</feature>
<dbReference type="EMBL" id="JACIHM010000002">
    <property type="protein sequence ID" value="MBB4446197.1"/>
    <property type="molecule type" value="Genomic_DNA"/>
</dbReference>
<organism evidence="7 10">
    <name type="scientific">Aliirhizobium cellulosilyticum</name>
    <dbReference type="NCBI Taxonomy" id="393664"/>
    <lineage>
        <taxon>Bacteria</taxon>
        <taxon>Pseudomonadati</taxon>
        <taxon>Pseudomonadota</taxon>
        <taxon>Alphaproteobacteria</taxon>
        <taxon>Hyphomicrobiales</taxon>
        <taxon>Rhizobiaceae</taxon>
        <taxon>Aliirhizobium</taxon>
    </lineage>
</organism>
<dbReference type="Proteomes" id="UP000576087">
    <property type="component" value="Unassembled WGS sequence"/>
</dbReference>
<dbReference type="PANTHER" id="PTHR30086">
    <property type="entry name" value="ARGININE EXPORTER PROTEIN ARGO"/>
    <property type="match status" value="1"/>
</dbReference>
<evidence type="ECO:0000256" key="5">
    <source>
        <dbReference type="ARBA" id="ARBA00023136"/>
    </source>
</evidence>
<keyword evidence="5 6" id="KW-0472">Membrane</keyword>
<evidence type="ECO:0000256" key="6">
    <source>
        <dbReference type="SAM" id="Phobius"/>
    </source>
</evidence>
<keyword evidence="3 6" id="KW-0812">Transmembrane</keyword>
<name>A0A7W6WPM2_9HYPH</name>
<feature type="transmembrane region" description="Helical" evidence="6">
    <location>
        <begin position="72"/>
        <end position="96"/>
    </location>
</feature>
<dbReference type="EMBL" id="JACIGW010000002">
    <property type="protein sequence ID" value="MBB4348271.1"/>
    <property type="molecule type" value="Genomic_DNA"/>
</dbReference>
<dbReference type="Proteomes" id="UP000520770">
    <property type="component" value="Unassembled WGS sequence"/>
</dbReference>
<sequence>MSYGENLWLFFTLLFGIIILPGMDMIFVLANSLARGRAAGLAATAGMMLGGLVHSAYGALGVGLLAKLLPVLFTPLMLVGALYMAWIGFTLIRSAIVVDDVGRADTKSNWEAFRRGAITCLINPKAYMFMLAVYPQFLKPEFGPLAPQALVMAAMTAATQLAVYGAIAVAAGRARNMLVGNRTGTVWIGRCCGGILLLIAALALWEALHRQL</sequence>
<dbReference type="GO" id="GO:0005886">
    <property type="term" value="C:plasma membrane"/>
    <property type="evidence" value="ECO:0007669"/>
    <property type="project" value="UniProtKB-SubCell"/>
</dbReference>
<protein>
    <submittedName>
        <fullName evidence="7">Threonine/homoserine/homoserine lactone efflux protein</fullName>
    </submittedName>
</protein>
<gene>
    <name evidence="8" type="ORF">GGE31_002012</name>
    <name evidence="7" type="ORF">GGE33_002013</name>
    <name evidence="9" type="ORF">GGE35_002013</name>
</gene>
<keyword evidence="11" id="KW-1185">Reference proteome</keyword>
<dbReference type="Proteomes" id="UP000524535">
    <property type="component" value="Unassembled WGS sequence"/>
</dbReference>
<dbReference type="PANTHER" id="PTHR30086:SF20">
    <property type="entry name" value="ARGININE EXPORTER PROTEIN ARGO-RELATED"/>
    <property type="match status" value="1"/>
</dbReference>
<comment type="caution">
    <text evidence="7">The sequence shown here is derived from an EMBL/GenBank/DDBJ whole genome shotgun (WGS) entry which is preliminary data.</text>
</comment>
<comment type="subcellular location">
    <subcellularLocation>
        <location evidence="1">Cell membrane</location>
        <topology evidence="1">Multi-pass membrane protein</topology>
    </subcellularLocation>
</comment>
<reference evidence="10 11" key="1">
    <citation type="submission" date="2020-08" db="EMBL/GenBank/DDBJ databases">
        <title>Genomic Encyclopedia of Type Strains, Phase IV (KMG-V): Genome sequencing to study the core and pangenomes of soil and plant-associated prokaryotes.</title>
        <authorList>
            <person name="Whitman W."/>
        </authorList>
    </citation>
    <scope>NUCLEOTIDE SEQUENCE [LARGE SCALE GENOMIC DNA]</scope>
    <source>
        <strain evidence="8 11">SEMIA 444</strain>
        <strain evidence="7 10">SEMIA 448</strain>
        <strain evidence="9 12">SEMIA 452</strain>
    </source>
</reference>
<accession>A0A7W6WPM2</accession>
<keyword evidence="2" id="KW-1003">Cell membrane</keyword>
<proteinExistence type="predicted"/>
<evidence type="ECO:0000313" key="11">
    <source>
        <dbReference type="Proteomes" id="UP000524535"/>
    </source>
</evidence>
<dbReference type="Pfam" id="PF01810">
    <property type="entry name" value="LysE"/>
    <property type="match status" value="1"/>
</dbReference>
<evidence type="ECO:0000313" key="10">
    <source>
        <dbReference type="Proteomes" id="UP000520770"/>
    </source>
</evidence>
<feature type="transmembrane region" description="Helical" evidence="6">
    <location>
        <begin position="184"/>
        <end position="205"/>
    </location>
</feature>
<evidence type="ECO:0000256" key="2">
    <source>
        <dbReference type="ARBA" id="ARBA00022475"/>
    </source>
</evidence>
<dbReference type="EMBL" id="JACIGY010000002">
    <property type="protein sequence ID" value="MBB4411507.1"/>
    <property type="molecule type" value="Genomic_DNA"/>
</dbReference>
<evidence type="ECO:0000256" key="3">
    <source>
        <dbReference type="ARBA" id="ARBA00022692"/>
    </source>
</evidence>
<dbReference type="RefSeq" id="WP_183822760.1">
    <property type="nucleotide sequence ID" value="NZ_JACIGW010000002.1"/>
</dbReference>
<evidence type="ECO:0000313" key="8">
    <source>
        <dbReference type="EMBL" id="MBB4411507.1"/>
    </source>
</evidence>
<evidence type="ECO:0000313" key="7">
    <source>
        <dbReference type="EMBL" id="MBB4348271.1"/>
    </source>
</evidence>
<dbReference type="AlphaFoldDB" id="A0A7W6WPM2"/>
<feature type="transmembrane region" description="Helical" evidence="6">
    <location>
        <begin position="41"/>
        <end position="66"/>
    </location>
</feature>
<evidence type="ECO:0000313" key="12">
    <source>
        <dbReference type="Proteomes" id="UP000576087"/>
    </source>
</evidence>
<evidence type="ECO:0000256" key="4">
    <source>
        <dbReference type="ARBA" id="ARBA00022989"/>
    </source>
</evidence>